<dbReference type="InterPro" id="IPR057670">
    <property type="entry name" value="SH3_retrovirus"/>
</dbReference>
<sequence length="291" mass="32923">MWKGRKPSFSQIRIWGCTAHVLVQEAGKLEKRSEVRLFVGYSKETKGGLFYSPEDQKVIVSTNARFLEEDYILDHKPSSKLVLEELGRDIGSSPPSAQVDTSHSNTTRNTDSVSVQSVPLRSERVSTQPDRWIGLGESSDSVPRDLESDPRTYDEALQDRDANSWKVAMKAEMGSMDTNQVWDLVEPPDGIRPIGCKWVYKRKRGSDGKVETFKARLVAKGDTQKEGINYDETFSPVAMLKSIRILLAVATHMDYEVWQMDVKTAFLNGNHQEDIYMQQPEGFIAKGHEHL</sequence>
<dbReference type="OrthoDB" id="411615at2759"/>
<gene>
    <name evidence="4" type="ORF">SHERM_12216</name>
</gene>
<feature type="non-terminal residue" evidence="4">
    <location>
        <position position="291"/>
    </location>
</feature>
<dbReference type="Pfam" id="PF25597">
    <property type="entry name" value="SH3_retrovirus"/>
    <property type="match status" value="1"/>
</dbReference>
<evidence type="ECO:0000259" key="3">
    <source>
        <dbReference type="Pfam" id="PF25597"/>
    </source>
</evidence>
<evidence type="ECO:0000313" key="4">
    <source>
        <dbReference type="EMBL" id="CAA0810668.1"/>
    </source>
</evidence>
<organism evidence="4 5">
    <name type="scientific">Striga hermonthica</name>
    <name type="common">Purple witchweed</name>
    <name type="synonym">Buchnera hermonthica</name>
    <dbReference type="NCBI Taxonomy" id="68872"/>
    <lineage>
        <taxon>Eukaryota</taxon>
        <taxon>Viridiplantae</taxon>
        <taxon>Streptophyta</taxon>
        <taxon>Embryophyta</taxon>
        <taxon>Tracheophyta</taxon>
        <taxon>Spermatophyta</taxon>
        <taxon>Magnoliopsida</taxon>
        <taxon>eudicotyledons</taxon>
        <taxon>Gunneridae</taxon>
        <taxon>Pentapetalae</taxon>
        <taxon>asterids</taxon>
        <taxon>lamiids</taxon>
        <taxon>Lamiales</taxon>
        <taxon>Orobanchaceae</taxon>
        <taxon>Buchnereae</taxon>
        <taxon>Striga</taxon>
    </lineage>
</organism>
<dbReference type="EMBL" id="CACSLK010006441">
    <property type="protein sequence ID" value="CAA0810668.1"/>
    <property type="molecule type" value="Genomic_DNA"/>
</dbReference>
<comment type="caution">
    <text evidence="4">The sequence shown here is derived from an EMBL/GenBank/DDBJ whole genome shotgun (WGS) entry which is preliminary data.</text>
</comment>
<keyword evidence="5" id="KW-1185">Reference proteome</keyword>
<evidence type="ECO:0000259" key="2">
    <source>
        <dbReference type="Pfam" id="PF07727"/>
    </source>
</evidence>
<keyword evidence="4" id="KW-0808">Transferase</keyword>
<protein>
    <submittedName>
        <fullName evidence="4">Cysteine-rich RLK (RECEPTOR-like protein kinase) 8</fullName>
    </submittedName>
</protein>
<keyword evidence="4" id="KW-0418">Kinase</keyword>
<accession>A0A9N7MN65</accession>
<feature type="domain" description="Reverse transcriptase Ty1/copia-type" evidence="2">
    <location>
        <begin position="179"/>
        <end position="288"/>
    </location>
</feature>
<feature type="region of interest" description="Disordered" evidence="1">
    <location>
        <begin position="88"/>
        <end position="154"/>
    </location>
</feature>
<dbReference type="AlphaFoldDB" id="A0A9N7MN65"/>
<feature type="compositionally biased region" description="Basic and acidic residues" evidence="1">
    <location>
        <begin position="142"/>
        <end position="154"/>
    </location>
</feature>
<name>A0A9N7MN65_STRHE</name>
<feature type="domain" description="Retroviral polymerase SH3-like" evidence="3">
    <location>
        <begin position="17"/>
        <end position="70"/>
    </location>
</feature>
<reference evidence="4" key="1">
    <citation type="submission" date="2019-12" db="EMBL/GenBank/DDBJ databases">
        <authorList>
            <person name="Scholes J."/>
        </authorList>
    </citation>
    <scope>NUCLEOTIDE SEQUENCE</scope>
</reference>
<dbReference type="InterPro" id="IPR013103">
    <property type="entry name" value="RVT_2"/>
</dbReference>
<feature type="compositionally biased region" description="Polar residues" evidence="1">
    <location>
        <begin position="93"/>
        <end position="129"/>
    </location>
</feature>
<dbReference type="GO" id="GO:0016301">
    <property type="term" value="F:kinase activity"/>
    <property type="evidence" value="ECO:0007669"/>
    <property type="project" value="UniProtKB-KW"/>
</dbReference>
<dbReference type="Pfam" id="PF07727">
    <property type="entry name" value="RVT_2"/>
    <property type="match status" value="1"/>
</dbReference>
<evidence type="ECO:0000256" key="1">
    <source>
        <dbReference type="SAM" id="MobiDB-lite"/>
    </source>
</evidence>
<proteinExistence type="predicted"/>
<dbReference type="Proteomes" id="UP001153555">
    <property type="component" value="Unassembled WGS sequence"/>
</dbReference>
<evidence type="ECO:0000313" key="5">
    <source>
        <dbReference type="Proteomes" id="UP001153555"/>
    </source>
</evidence>